<dbReference type="Proteomes" id="UP001163321">
    <property type="component" value="Chromosome 4"/>
</dbReference>
<accession>A0ACC0W7P7</accession>
<name>A0ACC0W7P7_9STRA</name>
<keyword evidence="2" id="KW-1185">Reference proteome</keyword>
<proteinExistence type="predicted"/>
<reference evidence="1 2" key="1">
    <citation type="journal article" date="2022" name="bioRxiv">
        <title>The genome of the oomycete Peronosclerospora sorghi, a cosmopolitan pathogen of maize and sorghum, is inflated with dispersed pseudogenes.</title>
        <authorList>
            <person name="Fletcher K."/>
            <person name="Martin F."/>
            <person name="Isakeit T."/>
            <person name="Cavanaugh K."/>
            <person name="Magill C."/>
            <person name="Michelmore R."/>
        </authorList>
    </citation>
    <scope>NUCLEOTIDE SEQUENCE [LARGE SCALE GENOMIC DNA]</scope>
    <source>
        <strain evidence="1">P6</strain>
    </source>
</reference>
<gene>
    <name evidence="1" type="ORF">PsorP6_005774</name>
</gene>
<dbReference type="EMBL" id="CM047583">
    <property type="protein sequence ID" value="KAI9913731.1"/>
    <property type="molecule type" value="Genomic_DNA"/>
</dbReference>
<evidence type="ECO:0000313" key="1">
    <source>
        <dbReference type="EMBL" id="KAI9913731.1"/>
    </source>
</evidence>
<comment type="caution">
    <text evidence="1">The sequence shown here is derived from an EMBL/GenBank/DDBJ whole genome shotgun (WGS) entry which is preliminary data.</text>
</comment>
<protein>
    <submittedName>
        <fullName evidence="1">Uncharacterized protein</fullName>
    </submittedName>
</protein>
<sequence length="645" mass="71184">MSASIDLSARDLVLRLSISNISPLSKAESENERGDKERIIRTATSESIYYVEYPTSFESAQPFEPLSDLNVGRIGTQSEQPQVNIWDRRWFGLIIHSVAYGIVSIALPQSVYPFLTCNLNMEGSQTLSARILLNMPWALKPVFSLFVHCFPFPSGFRFRATMLIGWIISSAALIAIYFQDQPAPYFRDRKMVGIPLDQMSTQQMSKINLDAPSHGSFYVMMMSVASLGYVLADVAADDLIQDAAKRYFGASESPRSSDEAFQATMTKYRVIATLVCFVFMGFGMCGSDYGGEFDFTLEYTEVMLLVGLVSLAPVILIGFTTSEPACERRSLCQSLSEILALMKNCGLNYVLLCQLLGGMLAGASATPVNPIAFYYAGVGPLNDSVMSFVAILVGLMALKWVDKKGWNVNYRSVIVIGTIVLLVLDFGTTMLTIWDVVRSQWFWIGVPVMDAIPSAIDFTITTTVLAEVADPKTYAMISGLVTSVSSLAGPIGIAMSELIDAQFDVTNQDIMNDTTDVRSQIMLTFLIAYVMRLGSLLWLFALPHQAKKEANLPSEVSTVRGMVFLFTFNHRGRSTSHEGEGKILSEDPGEQVDEIMALRGGNLAYEEGYIVEEAKPSSWQHDKHETERTAPALESGDTHPKHEVT</sequence>
<evidence type="ECO:0000313" key="2">
    <source>
        <dbReference type="Proteomes" id="UP001163321"/>
    </source>
</evidence>
<organism evidence="1 2">
    <name type="scientific">Peronosclerospora sorghi</name>
    <dbReference type="NCBI Taxonomy" id="230839"/>
    <lineage>
        <taxon>Eukaryota</taxon>
        <taxon>Sar</taxon>
        <taxon>Stramenopiles</taxon>
        <taxon>Oomycota</taxon>
        <taxon>Peronosporomycetes</taxon>
        <taxon>Peronosporales</taxon>
        <taxon>Peronosporaceae</taxon>
        <taxon>Peronosclerospora</taxon>
    </lineage>
</organism>